<feature type="transmembrane region" description="Helical" evidence="1">
    <location>
        <begin position="39"/>
        <end position="57"/>
    </location>
</feature>
<accession>A0A814R4Y5</accession>
<gene>
    <name evidence="2" type="ORF">OXX778_LOCUS22336</name>
</gene>
<keyword evidence="3" id="KW-1185">Reference proteome</keyword>
<feature type="transmembrane region" description="Helical" evidence="1">
    <location>
        <begin position="95"/>
        <end position="114"/>
    </location>
</feature>
<feature type="transmembrane region" description="Helical" evidence="1">
    <location>
        <begin position="214"/>
        <end position="236"/>
    </location>
</feature>
<reference evidence="2" key="1">
    <citation type="submission" date="2021-02" db="EMBL/GenBank/DDBJ databases">
        <authorList>
            <person name="Nowell W R."/>
        </authorList>
    </citation>
    <scope>NUCLEOTIDE SEQUENCE</scope>
    <source>
        <strain evidence="2">Ploen Becks lab</strain>
    </source>
</reference>
<comment type="caution">
    <text evidence="2">The sequence shown here is derived from an EMBL/GenBank/DDBJ whole genome shotgun (WGS) entry which is preliminary data.</text>
</comment>
<dbReference type="AlphaFoldDB" id="A0A814R4Y5"/>
<protein>
    <submittedName>
        <fullName evidence="2">Uncharacterized protein</fullName>
    </submittedName>
</protein>
<keyword evidence="1" id="KW-0472">Membrane</keyword>
<evidence type="ECO:0000313" key="2">
    <source>
        <dbReference type="EMBL" id="CAF1127849.1"/>
    </source>
</evidence>
<organism evidence="2 3">
    <name type="scientific">Brachionus calyciflorus</name>
    <dbReference type="NCBI Taxonomy" id="104777"/>
    <lineage>
        <taxon>Eukaryota</taxon>
        <taxon>Metazoa</taxon>
        <taxon>Spiralia</taxon>
        <taxon>Gnathifera</taxon>
        <taxon>Rotifera</taxon>
        <taxon>Eurotatoria</taxon>
        <taxon>Monogononta</taxon>
        <taxon>Pseudotrocha</taxon>
        <taxon>Ploima</taxon>
        <taxon>Brachionidae</taxon>
        <taxon>Brachionus</taxon>
    </lineage>
</organism>
<dbReference type="OrthoDB" id="10564555at2759"/>
<evidence type="ECO:0000256" key="1">
    <source>
        <dbReference type="SAM" id="Phobius"/>
    </source>
</evidence>
<name>A0A814R4Y5_9BILA</name>
<evidence type="ECO:0000313" key="3">
    <source>
        <dbReference type="Proteomes" id="UP000663879"/>
    </source>
</evidence>
<proteinExistence type="predicted"/>
<dbReference type="Proteomes" id="UP000663879">
    <property type="component" value="Unassembled WGS sequence"/>
</dbReference>
<sequence length="266" mass="31673">MVLKSKDYVLVEFNSNSISNLAEKNVNFSDNLVLSNFKINLFFMVFSICLLGVYSYMLKDVEEENEENNGLKESQIESFLRLKKTKLQEIAEYSLQWTIHSIFIIFFLSIWDIADVFQYSRMNQWEGTNMNLFQTDNSNYDNFLNNLRQSKLEYSSMNDSINFMSNYFNKYDDSFYKHYYSHSEFKTKLDLDKLSEENANEQSFKIITKIKALFILKMHSQFLCDVLIVIIAVFVLCCLDKIEKFTQWCPNKFLKDNFIFQNDIFV</sequence>
<keyword evidence="1" id="KW-0812">Transmembrane</keyword>
<dbReference type="EMBL" id="CAJNOC010009347">
    <property type="protein sequence ID" value="CAF1127849.1"/>
    <property type="molecule type" value="Genomic_DNA"/>
</dbReference>
<keyword evidence="1" id="KW-1133">Transmembrane helix</keyword>